<name>N6V3G9_9EURY</name>
<dbReference type="InterPro" id="IPR019209">
    <property type="entry name" value="DUF2098"/>
</dbReference>
<organism evidence="1 2">
    <name type="scientific">Methanocaldococcus villosus KIN24-T80</name>
    <dbReference type="NCBI Taxonomy" id="1069083"/>
    <lineage>
        <taxon>Archaea</taxon>
        <taxon>Methanobacteriati</taxon>
        <taxon>Methanobacteriota</taxon>
        <taxon>Methanomada group</taxon>
        <taxon>Methanococci</taxon>
        <taxon>Methanococcales</taxon>
        <taxon>Methanocaldococcaceae</taxon>
        <taxon>Methanocaldococcus</taxon>
    </lineage>
</organism>
<dbReference type="STRING" id="1069083.GCA_000371805_01143"/>
<dbReference type="PIRSF" id="PIRSF037053">
    <property type="entry name" value="UCP037053"/>
    <property type="match status" value="1"/>
</dbReference>
<reference evidence="1 2" key="1">
    <citation type="journal article" date="2013" name="Genome Announc.">
        <title>Draft Genome Sequence of a Highly Flagellated, Fast-Swimming Archaeon, Methanocaldococcus villosus Strain KIN24-T80 (DSM 22612).</title>
        <authorList>
            <person name="Thennarasu S."/>
            <person name="Polireddy D."/>
            <person name="Antony A."/>
            <person name="Yada M.R."/>
            <person name="Algarawi S."/>
            <person name="Sivakumar N."/>
        </authorList>
    </citation>
    <scope>NUCLEOTIDE SEQUENCE [LARGE SCALE GENOMIC DNA]</scope>
    <source>
        <strain evidence="1 2">KIN24-T80</strain>
    </source>
</reference>
<dbReference type="AlphaFoldDB" id="N6V3G9"/>
<keyword evidence="2" id="KW-1185">Reference proteome</keyword>
<accession>N6V3G9</accession>
<dbReference type="EMBL" id="APMM01000001">
    <property type="protein sequence ID" value="ENN96808.1"/>
    <property type="molecule type" value="Genomic_DNA"/>
</dbReference>
<sequence length="82" mass="9468">MNIKIGDYVMYINTGTKGKVVDIVEDYDGLWVVLDNGLMYRPHLLKVIDEKDVKKEEKKKIEIEEEEDIWEDKDYGDACGAG</sequence>
<dbReference type="Pfam" id="PF09871">
    <property type="entry name" value="DUF2098"/>
    <property type="match status" value="1"/>
</dbReference>
<evidence type="ECO:0000313" key="2">
    <source>
        <dbReference type="Proteomes" id="UP000053695"/>
    </source>
</evidence>
<protein>
    <recommendedName>
        <fullName evidence="3">DUF2098 domain-containing protein</fullName>
    </recommendedName>
</protein>
<gene>
    <name evidence="1" type="ORF">J422_00125</name>
</gene>
<dbReference type="PATRIC" id="fig|1069083.5.peg.25"/>
<comment type="caution">
    <text evidence="1">The sequence shown here is derived from an EMBL/GenBank/DDBJ whole genome shotgun (WGS) entry which is preliminary data.</text>
</comment>
<evidence type="ECO:0000313" key="1">
    <source>
        <dbReference type="EMBL" id="ENN96808.1"/>
    </source>
</evidence>
<dbReference type="Proteomes" id="UP000053695">
    <property type="component" value="Unassembled WGS sequence"/>
</dbReference>
<proteinExistence type="predicted"/>
<dbReference type="OrthoDB" id="52973at2157"/>
<dbReference type="InterPro" id="IPR017099">
    <property type="entry name" value="UCP037053"/>
</dbReference>
<evidence type="ECO:0008006" key="3">
    <source>
        <dbReference type="Google" id="ProtNLM"/>
    </source>
</evidence>
<dbReference type="RefSeq" id="WP_004589714.1">
    <property type="nucleotide sequence ID" value="NZ_APMM01000001.1"/>
</dbReference>